<comment type="caution">
    <text evidence="2">The sequence shown here is derived from an EMBL/GenBank/DDBJ whole genome shotgun (WGS) entry which is preliminary data.</text>
</comment>
<accession>A0ABU8GW35</accession>
<dbReference type="SUPFAM" id="SSF55008">
    <property type="entry name" value="HMA, heavy metal-associated domain"/>
    <property type="match status" value="1"/>
</dbReference>
<evidence type="ECO:0000313" key="2">
    <source>
        <dbReference type="EMBL" id="MEI5617401.1"/>
    </source>
</evidence>
<dbReference type="Proteomes" id="UP001365781">
    <property type="component" value="Unassembled WGS sequence"/>
</dbReference>
<gene>
    <name evidence="2" type="ORF">WB403_50795</name>
</gene>
<evidence type="ECO:0000259" key="1">
    <source>
        <dbReference type="PROSITE" id="PS50846"/>
    </source>
</evidence>
<keyword evidence="3" id="KW-1185">Reference proteome</keyword>
<feature type="non-terminal residue" evidence="2">
    <location>
        <position position="1"/>
    </location>
</feature>
<dbReference type="Gene3D" id="3.30.70.100">
    <property type="match status" value="1"/>
</dbReference>
<feature type="domain" description="HMA" evidence="1">
    <location>
        <begin position="1"/>
        <end position="57"/>
    </location>
</feature>
<name>A0ABU8GW35_9ACTN</name>
<organism evidence="2 3">
    <name type="scientific">Streptomyces brasiliscabiei</name>
    <dbReference type="NCBI Taxonomy" id="2736302"/>
    <lineage>
        <taxon>Bacteria</taxon>
        <taxon>Bacillati</taxon>
        <taxon>Actinomycetota</taxon>
        <taxon>Actinomycetes</taxon>
        <taxon>Kitasatosporales</taxon>
        <taxon>Streptomycetaceae</taxon>
        <taxon>Streptomyces</taxon>
    </lineage>
</organism>
<feature type="non-terminal residue" evidence="2">
    <location>
        <position position="85"/>
    </location>
</feature>
<dbReference type="InterPro" id="IPR006121">
    <property type="entry name" value="HMA_dom"/>
</dbReference>
<evidence type="ECO:0000313" key="3">
    <source>
        <dbReference type="Proteomes" id="UP001365781"/>
    </source>
</evidence>
<reference evidence="2 3" key="1">
    <citation type="submission" date="2024-03" db="EMBL/GenBank/DDBJ databases">
        <title>First Report of Pectobacterium brasiliscabiei causing potato scab in china.</title>
        <authorList>
            <person name="Handique U."/>
        </authorList>
    </citation>
    <scope>NUCLEOTIDE SEQUENCE [LARGE SCALE GENOMIC DNA]</scope>
    <source>
        <strain evidence="2 3">ZRIMU1503</strain>
    </source>
</reference>
<dbReference type="InterPro" id="IPR036163">
    <property type="entry name" value="HMA_dom_sf"/>
</dbReference>
<dbReference type="PROSITE" id="PS50846">
    <property type="entry name" value="HMA_2"/>
    <property type="match status" value="1"/>
</dbReference>
<dbReference type="CDD" id="cd00371">
    <property type="entry name" value="HMA"/>
    <property type="match status" value="1"/>
</dbReference>
<proteinExistence type="predicted"/>
<sequence length="85" mass="9307">MDCPSCARKIETAVNQLTDIVDARVLFATEKLVVQFNSASTAAAIEQAVTNTGFKIYDDQQKSSAQQTKPRHPLLEADTLRIVAL</sequence>
<protein>
    <submittedName>
        <fullName evidence="2">Cation transporter</fullName>
    </submittedName>
</protein>
<dbReference type="EMBL" id="JBBAYM010000580">
    <property type="protein sequence ID" value="MEI5617401.1"/>
    <property type="molecule type" value="Genomic_DNA"/>
</dbReference>
<dbReference type="Pfam" id="PF00403">
    <property type="entry name" value="HMA"/>
    <property type="match status" value="1"/>
</dbReference>